<proteinExistence type="predicted"/>
<reference evidence="1 2" key="1">
    <citation type="journal article" date="2018" name="Front. Plant Sci.">
        <title>Red Clover (Trifolium pratense) and Zigzag Clover (T. medium) - A Picture of Genomic Similarities and Differences.</title>
        <authorList>
            <person name="Dluhosova J."/>
            <person name="Istvanek J."/>
            <person name="Nedelnik J."/>
            <person name="Repkova J."/>
        </authorList>
    </citation>
    <scope>NUCLEOTIDE SEQUENCE [LARGE SCALE GENOMIC DNA]</scope>
    <source>
        <strain evidence="2">cv. 10/8</strain>
        <tissue evidence="1">Leaf</tissue>
    </source>
</reference>
<accession>A0A392QZ94</accession>
<evidence type="ECO:0000313" key="1">
    <source>
        <dbReference type="EMBL" id="MCI29673.1"/>
    </source>
</evidence>
<keyword evidence="2" id="KW-1185">Reference proteome</keyword>
<organism evidence="1 2">
    <name type="scientific">Trifolium medium</name>
    <dbReference type="NCBI Taxonomy" id="97028"/>
    <lineage>
        <taxon>Eukaryota</taxon>
        <taxon>Viridiplantae</taxon>
        <taxon>Streptophyta</taxon>
        <taxon>Embryophyta</taxon>
        <taxon>Tracheophyta</taxon>
        <taxon>Spermatophyta</taxon>
        <taxon>Magnoliopsida</taxon>
        <taxon>eudicotyledons</taxon>
        <taxon>Gunneridae</taxon>
        <taxon>Pentapetalae</taxon>
        <taxon>rosids</taxon>
        <taxon>fabids</taxon>
        <taxon>Fabales</taxon>
        <taxon>Fabaceae</taxon>
        <taxon>Papilionoideae</taxon>
        <taxon>50 kb inversion clade</taxon>
        <taxon>NPAAA clade</taxon>
        <taxon>Hologalegina</taxon>
        <taxon>IRL clade</taxon>
        <taxon>Trifolieae</taxon>
        <taxon>Trifolium</taxon>
    </lineage>
</organism>
<comment type="caution">
    <text evidence="1">The sequence shown here is derived from an EMBL/GenBank/DDBJ whole genome shotgun (WGS) entry which is preliminary data.</text>
</comment>
<sequence>FQPLKPSIFSRAITSEARSSSEPRNF</sequence>
<dbReference type="Proteomes" id="UP000265520">
    <property type="component" value="Unassembled WGS sequence"/>
</dbReference>
<evidence type="ECO:0000313" key="2">
    <source>
        <dbReference type="Proteomes" id="UP000265520"/>
    </source>
</evidence>
<protein>
    <submittedName>
        <fullName evidence="1">Uncharacterized protein</fullName>
    </submittedName>
</protein>
<dbReference type="EMBL" id="LXQA010174166">
    <property type="protein sequence ID" value="MCI29673.1"/>
    <property type="molecule type" value="Genomic_DNA"/>
</dbReference>
<dbReference type="AlphaFoldDB" id="A0A392QZ94"/>
<feature type="non-terminal residue" evidence="1">
    <location>
        <position position="1"/>
    </location>
</feature>
<name>A0A392QZ94_9FABA</name>